<dbReference type="EMBL" id="SGXA01000001">
    <property type="protein sequence ID" value="RZS76164.1"/>
    <property type="molecule type" value="Genomic_DNA"/>
</dbReference>
<dbReference type="InterPro" id="IPR013783">
    <property type="entry name" value="Ig-like_fold"/>
</dbReference>
<feature type="signal peptide" evidence="1">
    <location>
        <begin position="1"/>
        <end position="23"/>
    </location>
</feature>
<organism evidence="2 3">
    <name type="scientific">Pseudobacter ginsenosidimutans</name>
    <dbReference type="NCBI Taxonomy" id="661488"/>
    <lineage>
        <taxon>Bacteria</taxon>
        <taxon>Pseudomonadati</taxon>
        <taxon>Bacteroidota</taxon>
        <taxon>Chitinophagia</taxon>
        <taxon>Chitinophagales</taxon>
        <taxon>Chitinophagaceae</taxon>
        <taxon>Pseudobacter</taxon>
    </lineage>
</organism>
<keyword evidence="1" id="KW-0732">Signal</keyword>
<dbReference type="InterPro" id="IPR003961">
    <property type="entry name" value="FN3_dom"/>
</dbReference>
<evidence type="ECO:0000256" key="1">
    <source>
        <dbReference type="SAM" id="SignalP"/>
    </source>
</evidence>
<protein>
    <submittedName>
        <fullName evidence="2">TANFOR domain-containing protein</fullName>
    </submittedName>
</protein>
<dbReference type="Proteomes" id="UP000293874">
    <property type="component" value="Unassembled WGS sequence"/>
</dbReference>
<feature type="chain" id="PRO_5020657086" evidence="1">
    <location>
        <begin position="24"/>
        <end position="1425"/>
    </location>
</feature>
<evidence type="ECO:0000313" key="2">
    <source>
        <dbReference type="EMBL" id="RZS76164.1"/>
    </source>
</evidence>
<gene>
    <name evidence="2" type="ORF">EV199_2043</name>
</gene>
<sequence length="1425" mass="160032">MARSIRVLLLNVLLLALHWPLHAQVYPVQVTPRLLPPYTLNVSDYHMGTTEKLVVLLTNTDLSKPTLQVRLKMSIQGQNAKLINRDEMYYPPITLDAGVPLRVSLNDLAPYFNADNLVLQGITRAQYLQTKKLPEGFYQFCFEVYEYNTNRLIGRSNCAMAWLSLLDPPLLNLPRNGESIAWKEPTNIIFQWTPRNMGSPTAAFNTEYEFTLVELWDNAIAPAAAFGTSQPLYRTTTQATTLLYGPTEPLLIPGKRYGWRIRAQASDGSQNSDTYRNNGYSEIFWFTYQQDCPMPFNVQSEVSGGRASITWNAALQQSRFVVEYREKGQTANQWYSVNSSVNRVMLYDLKKDKQYEYRVGAFCDVNGNAPYPANGAVYSDIKSFVINGSSLEEGAGCNILQPELTVANRTPIQTLMSGDVITAGDFPVKLITVQGQGTFAGTGYITIPFIGKVAVKVHFSGITVNTDKQLIGGIIETTYDQEEKQLTDITDFTGDPKSVAILRELKDHIPEAATATLDELKEFIDKLAEVSPNTIDNALALTPSEKQQLKEYINQMKEAKDVLDDESATPQQKAEAEQKLREAVKNAGPIVQKLGETVGKGLQSVVSKWFQNVREFFKGYKGTDADKQQATQWRRATDSLVTILMKSKNVPQRLLDSLDRATRTASGAWLALERATPCNGVAYLMPRSGPNIGEKFMNDFDCYTALGNAQYDVIDKVYEVSVNNLFDTENDILYDELIIRNTMVDGIIYTPDGKKYKANGVLLNYHVDLNGALTSFTFNNRAYVACYNFNRKTGQQRAFKGYVDSESVVAIKDSAGYFSWEKAEADGFVFQIDKYWDLQEANADKVKMMEYAFETHQKSLTNDSPEIRKEILDLIRQLPSHIFVISKDENYVGYRDLEKLRDMLRGQLNIVTKAVTDIQVLIDEYKKIRGNRSAEQMQNLFDSRDPAWKIRCDITKVLQEWNVSLVNHSSHFPALGCFEKLSREQRLDLLQIMFEQPNLTTSQLGTGKYCQFTNYGEEIVIALLKFAPDADKGAIIGYFKSNAKVLPRLYKKIDNKNILMNDTNFDAFIREVIKANVVYLAAKNEKPKPDAPTILWKSGEGLELVKCVSFTDDGKVVINYATFDLSVKSIILPMILPGMGSLSGLSFQKSKAVEPLETINLVIPEPDEKYFPELKNVAKFPYTIQIPAISAAWMVNKVTNDKIQLGIDLALIALSAGEYAAAKGALQYIWVSTKIAVPLANELMNQPAGRRAIERLYGVDEPNISLAEKEKRKARAETFITNYGIFTNLVNAGAMGEGMYSVYKSVRGSVGDMKSLGITDESGIMRKMETDLNNFDDAIPTEMRMGKLGNNVLGESALARQLSAGKYSFISRHLDEMTGPMQVRFMEDFGNASEDVLKALNKQSSELMDSWKGFRKKYPKEVLCQ</sequence>
<dbReference type="SUPFAM" id="SSF49265">
    <property type="entry name" value="Fibronectin type III"/>
    <property type="match status" value="1"/>
</dbReference>
<proteinExistence type="predicted"/>
<evidence type="ECO:0000313" key="3">
    <source>
        <dbReference type="Proteomes" id="UP000293874"/>
    </source>
</evidence>
<dbReference type="InterPro" id="IPR036116">
    <property type="entry name" value="FN3_sf"/>
</dbReference>
<reference evidence="2 3" key="1">
    <citation type="submission" date="2019-02" db="EMBL/GenBank/DDBJ databases">
        <title>Genomic Encyclopedia of Type Strains, Phase IV (KMG-IV): sequencing the most valuable type-strain genomes for metagenomic binning, comparative biology and taxonomic classification.</title>
        <authorList>
            <person name="Goeker M."/>
        </authorList>
    </citation>
    <scope>NUCLEOTIDE SEQUENCE [LARGE SCALE GENOMIC DNA]</scope>
    <source>
        <strain evidence="2 3">DSM 18116</strain>
    </source>
</reference>
<comment type="caution">
    <text evidence="2">The sequence shown here is derived from an EMBL/GenBank/DDBJ whole genome shotgun (WGS) entry which is preliminary data.</text>
</comment>
<name>A0A4Q7N548_9BACT</name>
<dbReference type="RefSeq" id="WP_130540478.1">
    <property type="nucleotide sequence ID" value="NZ_SGXA01000001.1"/>
</dbReference>
<keyword evidence="3" id="KW-1185">Reference proteome</keyword>
<dbReference type="CDD" id="cd00063">
    <property type="entry name" value="FN3"/>
    <property type="match status" value="1"/>
</dbReference>
<accession>A0A4Q7N548</accession>
<dbReference type="Gene3D" id="2.60.40.10">
    <property type="entry name" value="Immunoglobulins"/>
    <property type="match status" value="1"/>
</dbReference>